<dbReference type="OrthoDB" id="291653at2157"/>
<dbReference type="Pfam" id="PF26448">
    <property type="entry name" value="DUF8127"/>
    <property type="match status" value="1"/>
</dbReference>
<dbReference type="InterPro" id="IPR058440">
    <property type="entry name" value="DUF8127"/>
</dbReference>
<organism evidence="1 2">
    <name type="scientific">Natronoarchaeum philippinense</name>
    <dbReference type="NCBI Taxonomy" id="558529"/>
    <lineage>
        <taxon>Archaea</taxon>
        <taxon>Methanobacteriati</taxon>
        <taxon>Methanobacteriota</taxon>
        <taxon>Stenosarchaea group</taxon>
        <taxon>Halobacteria</taxon>
        <taxon>Halobacteriales</taxon>
        <taxon>Natronoarchaeaceae</taxon>
    </lineage>
</organism>
<dbReference type="RefSeq" id="WP_097009546.1">
    <property type="nucleotide sequence ID" value="NZ_OBEJ01000003.1"/>
</dbReference>
<evidence type="ECO:0000313" key="1">
    <source>
        <dbReference type="EMBL" id="SNZ15956.1"/>
    </source>
</evidence>
<name>A0A285P751_NATPI</name>
<dbReference type="EMBL" id="OBEJ01000003">
    <property type="protein sequence ID" value="SNZ15956.1"/>
    <property type="molecule type" value="Genomic_DNA"/>
</dbReference>
<proteinExistence type="predicted"/>
<keyword evidence="2" id="KW-1185">Reference proteome</keyword>
<accession>A0A285P751</accession>
<protein>
    <submittedName>
        <fullName evidence="1">Uncharacterized protein</fullName>
    </submittedName>
</protein>
<reference evidence="1 2" key="1">
    <citation type="submission" date="2017-09" db="EMBL/GenBank/DDBJ databases">
        <authorList>
            <person name="Ehlers B."/>
            <person name="Leendertz F.H."/>
        </authorList>
    </citation>
    <scope>NUCLEOTIDE SEQUENCE [LARGE SCALE GENOMIC DNA]</scope>
    <source>
        <strain evidence="1 2">DSM 27208</strain>
    </source>
</reference>
<dbReference type="AlphaFoldDB" id="A0A285P751"/>
<gene>
    <name evidence="1" type="ORF">SAMN06269185_2658</name>
</gene>
<evidence type="ECO:0000313" key="2">
    <source>
        <dbReference type="Proteomes" id="UP000219453"/>
    </source>
</evidence>
<dbReference type="Proteomes" id="UP000219453">
    <property type="component" value="Unassembled WGS sequence"/>
</dbReference>
<sequence>MRFSGWLSAHDRILLVIALGGALVAAAAFAPIGTSDRTYSYEVAEVSPDSDWPLELVASDEVLACWDASTDSADGWTEAQCQFAVGVHEDGPVVIGGNNTSPQTRAWNNQLVYFEATNQFYAPQSDYLDNGSNRLHLDPVSNQTAMGMTAIDAESFPPESQRLFERGTLRTEDPIAGWRYWTNHYGFVEHEDTFYRQVRAGVQGHDNDKAELVRRVLTALVGVGLLLYSRQKYVKGAE</sequence>